<evidence type="ECO:0000313" key="2">
    <source>
        <dbReference type="EMBL" id="QHT28411.1"/>
    </source>
</evidence>
<reference evidence="2" key="1">
    <citation type="journal article" date="2020" name="Nature">
        <title>Giant virus diversity and host interactions through global metagenomics.</title>
        <authorList>
            <person name="Schulz F."/>
            <person name="Roux S."/>
            <person name="Paez-Espino D."/>
            <person name="Jungbluth S."/>
            <person name="Walsh D.A."/>
            <person name="Denef V.J."/>
            <person name="McMahon K.D."/>
            <person name="Konstantinidis K.T."/>
            <person name="Eloe-Fadrosh E.A."/>
            <person name="Kyrpides N.C."/>
            <person name="Woyke T."/>
        </authorList>
    </citation>
    <scope>NUCLEOTIDE SEQUENCE</scope>
    <source>
        <strain evidence="2">GVMAG-M-3300001348-25</strain>
    </source>
</reference>
<feature type="transmembrane region" description="Helical" evidence="1">
    <location>
        <begin position="55"/>
        <end position="77"/>
    </location>
</feature>
<name>A0A6C0EIE8_9ZZZZ</name>
<accession>A0A6C0EIE8</accession>
<organism evidence="2">
    <name type="scientific">viral metagenome</name>
    <dbReference type="NCBI Taxonomy" id="1070528"/>
    <lineage>
        <taxon>unclassified sequences</taxon>
        <taxon>metagenomes</taxon>
        <taxon>organismal metagenomes</taxon>
    </lineage>
</organism>
<feature type="transmembrane region" description="Helical" evidence="1">
    <location>
        <begin position="29"/>
        <end position="48"/>
    </location>
</feature>
<sequence>MMNFEEFMNRYQYCCTTLLNNMSWLKYPTAIYMLWIIGHFVAANVYAYHCTHLSFSGFFISPFITGTPYCRGILWIATKGSDVITNMWILIGTTLTTSILTHVPSPVKNKISDTIPPSTNHEKDE</sequence>
<protein>
    <recommendedName>
        <fullName evidence="3">Transmembrane protein</fullName>
    </recommendedName>
</protein>
<keyword evidence="1" id="KW-1133">Transmembrane helix</keyword>
<dbReference type="AlphaFoldDB" id="A0A6C0EIE8"/>
<evidence type="ECO:0008006" key="3">
    <source>
        <dbReference type="Google" id="ProtNLM"/>
    </source>
</evidence>
<proteinExistence type="predicted"/>
<keyword evidence="1" id="KW-0812">Transmembrane</keyword>
<dbReference type="EMBL" id="MN738856">
    <property type="protein sequence ID" value="QHT28411.1"/>
    <property type="molecule type" value="Genomic_DNA"/>
</dbReference>
<evidence type="ECO:0000256" key="1">
    <source>
        <dbReference type="SAM" id="Phobius"/>
    </source>
</evidence>
<keyword evidence="1" id="KW-0472">Membrane</keyword>